<evidence type="ECO:0000313" key="3">
    <source>
        <dbReference type="Proteomes" id="UP000037395"/>
    </source>
</evidence>
<organism evidence="2 3">
    <name type="scientific">Kitasatospora aureofaciens</name>
    <name type="common">Streptomyces aureofaciens</name>
    <dbReference type="NCBI Taxonomy" id="1894"/>
    <lineage>
        <taxon>Bacteria</taxon>
        <taxon>Bacillati</taxon>
        <taxon>Actinomycetota</taxon>
        <taxon>Actinomycetes</taxon>
        <taxon>Kitasatosporales</taxon>
        <taxon>Streptomycetaceae</taxon>
        <taxon>Kitasatospora</taxon>
    </lineage>
</organism>
<keyword evidence="3" id="KW-1185">Reference proteome</keyword>
<reference evidence="2 3" key="2">
    <citation type="submission" date="2014-07" db="EMBL/GenBank/DDBJ databases">
        <authorList>
            <person name="Zhang J.E."/>
            <person name="Yang H."/>
            <person name="Guo J."/>
            <person name="Deng Z."/>
            <person name="Luo H."/>
            <person name="Luo M."/>
            <person name="Zhao B."/>
        </authorList>
    </citation>
    <scope>NUCLEOTIDE SEQUENCE [LARGE SCALE GENOMIC DNA]</scope>
    <source>
        <strain evidence="2">ATCC 10762</strain>
        <strain evidence="3">ATCC 10762 / DSM 40127 / CCM 3239 / JCM 4008 / LMG 5968 / NBRC 12843 / NCIMB 8234 / A-377</strain>
    </source>
</reference>
<reference evidence="1 4" key="1">
    <citation type="journal article" date="2014" name="Int. J. Syst. Evol. Microbiol.">
        <title>Complete genome sequence of Corynebacterium casei LMG S-19264T (=DSM 44701T), isolated from a smear-ripened cheese.</title>
        <authorList>
            <consortium name="US DOE Joint Genome Institute (JGI-PGF)"/>
            <person name="Walter F."/>
            <person name="Albersmeier A."/>
            <person name="Kalinowski J."/>
            <person name="Ruckert C."/>
        </authorList>
    </citation>
    <scope>NUCLEOTIDE SEQUENCE [LARGE SCALE GENOMIC DNA]</scope>
    <source>
        <strain evidence="1 4">JCM 4434</strain>
    </source>
</reference>
<evidence type="ECO:0000313" key="2">
    <source>
        <dbReference type="EMBL" id="OEV32873.1"/>
    </source>
</evidence>
<accession>A0A1E7MXB1</accession>
<evidence type="ECO:0000313" key="1">
    <source>
        <dbReference type="EMBL" id="GGV08132.1"/>
    </source>
</evidence>
<sequence>MGWDMTIEQPDGAGDPDYRFNAWSMGPAKAAMDRLGMLSHDHEAPWPRLEDFGLTMAEVYAAQRPGAPEWPEPVRAYLAAQAAAVEWQAEQPTGIPEYKIGHGNDGWLVTPAEIRAALIALEGQPESAKAGTMAEDSRWDEWIDYLRRAEAHGGFRVE</sequence>
<dbReference type="EMBL" id="BMUB01000050">
    <property type="protein sequence ID" value="GGV08132.1"/>
    <property type="molecule type" value="Genomic_DNA"/>
</dbReference>
<dbReference type="EMBL" id="JPRF03000080">
    <property type="protein sequence ID" value="OEV32873.1"/>
    <property type="molecule type" value="Genomic_DNA"/>
</dbReference>
<dbReference type="Proteomes" id="UP000037395">
    <property type="component" value="Unassembled WGS sequence"/>
</dbReference>
<accession>A0A8H9LYF8</accession>
<dbReference type="Proteomes" id="UP000610124">
    <property type="component" value="Unassembled WGS sequence"/>
</dbReference>
<name>A0A1E7MXB1_KITAU</name>
<dbReference type="AlphaFoldDB" id="A0A1E7MXB1"/>
<reference evidence="1" key="5">
    <citation type="submission" date="2020-09" db="EMBL/GenBank/DDBJ databases">
        <authorList>
            <person name="Sun Q."/>
            <person name="Ohkuma M."/>
        </authorList>
    </citation>
    <scope>NUCLEOTIDE SEQUENCE</scope>
    <source>
        <strain evidence="1">JCM 4434</strain>
    </source>
</reference>
<dbReference type="KEGG" id="kau:B6264_31085"/>
<comment type="caution">
    <text evidence="2">The sequence shown here is derived from an EMBL/GenBank/DDBJ whole genome shotgun (WGS) entry which is preliminary data.</text>
</comment>
<evidence type="ECO:0000313" key="4">
    <source>
        <dbReference type="Proteomes" id="UP000610124"/>
    </source>
</evidence>
<proteinExistence type="predicted"/>
<reference evidence="2" key="3">
    <citation type="submission" date="2016-08" db="EMBL/GenBank/DDBJ databases">
        <title>Sequencing, Assembly and Comparative Genomics of S. aureofaciens ATCC 10762.</title>
        <authorList>
            <person name="Gradnigo J.S."/>
            <person name="Johnson N."/>
            <person name="Somerville G.A."/>
        </authorList>
    </citation>
    <scope>NUCLEOTIDE SEQUENCE [LARGE SCALE GENOMIC DNA]</scope>
    <source>
        <strain evidence="2">ATCC 10762</strain>
    </source>
</reference>
<reference evidence="3" key="4">
    <citation type="submission" date="2016-08" db="EMBL/GenBank/DDBJ databases">
        <title>Sequencing, assembly and comparative genomics of S. aureofaciens ATCC 10762.</title>
        <authorList>
            <person name="Gradnigo J.S."/>
            <person name="Johnson N."/>
            <person name="Somerville G.A."/>
        </authorList>
    </citation>
    <scope>NUCLEOTIDE SEQUENCE [LARGE SCALE GENOMIC DNA]</scope>
    <source>
        <strain evidence="3">ATCC 10762 / DSM 40127 / CCM 3239 / JCM 4008 / LMG 5968 / NBRC 12843 / NCIMB 8234 / A-377</strain>
    </source>
</reference>
<protein>
    <submittedName>
        <fullName evidence="2">Uncharacterized protein</fullName>
    </submittedName>
</protein>
<gene>
    <name evidence="1" type="ORF">GCM10010502_73960</name>
    <name evidence="2" type="ORF">HS99_0039685</name>
</gene>